<dbReference type="EMBL" id="MNAO01000002">
    <property type="protein sequence ID" value="OHV18276.1"/>
    <property type="molecule type" value="Genomic_DNA"/>
</dbReference>
<accession>A0A1S1PAM7</accession>
<protein>
    <submittedName>
        <fullName evidence="1">Uncharacterized protein</fullName>
    </submittedName>
</protein>
<gene>
    <name evidence="1" type="ORF">BK022_00480</name>
</gene>
<name>A0A1S1PAM7_METEX</name>
<comment type="caution">
    <text evidence="1">The sequence shown here is derived from an EMBL/GenBank/DDBJ whole genome shotgun (WGS) entry which is preliminary data.</text>
</comment>
<dbReference type="AlphaFoldDB" id="A0A1S1PAM7"/>
<evidence type="ECO:0000313" key="2">
    <source>
        <dbReference type="Proteomes" id="UP000180215"/>
    </source>
</evidence>
<proteinExistence type="predicted"/>
<reference evidence="1 2" key="1">
    <citation type="submission" date="2016-10" db="EMBL/GenBank/DDBJ databases">
        <title>Draft genome sequence of Methylobacterium extorquens CP3, a seed endophyte of Crotalaria pumila with plant growth-promoting and metal tolerance properties.</title>
        <authorList>
            <person name="Sanchez-Lopez A.S."/>
            <person name="Van Hamme J.D."/>
            <person name="Thijs S."/>
            <person name="Mcammond B.M."/>
            <person name="Stevens V."/>
            <person name="Gonzalez-Chavez M.D.C."/>
            <person name="Vangronsveld J."/>
        </authorList>
    </citation>
    <scope>NUCLEOTIDE SEQUENCE [LARGE SCALE GENOMIC DNA]</scope>
    <source>
        <strain evidence="1 2">CP3</strain>
    </source>
</reference>
<evidence type="ECO:0000313" key="1">
    <source>
        <dbReference type="EMBL" id="OHV18276.1"/>
    </source>
</evidence>
<sequence length="64" mass="7150">MPALFVWSWSKLVLVRESDASADQQQIQHDRGDAARYGQAEDDDAAELIDGIHVLTDAVLELIR</sequence>
<dbReference type="Proteomes" id="UP000180215">
    <property type="component" value="Unassembled WGS sequence"/>
</dbReference>
<organism evidence="1 2">
    <name type="scientific">Methylorubrum extorquens</name>
    <name type="common">Methylobacterium dichloromethanicum</name>
    <name type="synonym">Methylobacterium extorquens</name>
    <dbReference type="NCBI Taxonomy" id="408"/>
    <lineage>
        <taxon>Bacteria</taxon>
        <taxon>Pseudomonadati</taxon>
        <taxon>Pseudomonadota</taxon>
        <taxon>Alphaproteobacteria</taxon>
        <taxon>Hyphomicrobiales</taxon>
        <taxon>Methylobacteriaceae</taxon>
        <taxon>Methylorubrum</taxon>
    </lineage>
</organism>